<evidence type="ECO:0000313" key="2">
    <source>
        <dbReference type="Proteomes" id="UP001631969"/>
    </source>
</evidence>
<name>A0ACC7NQ64_9BACL</name>
<organism evidence="1 2">
    <name type="scientific">Paenibacillus mesotrionivorans</name>
    <dbReference type="NCBI Taxonomy" id="3160968"/>
    <lineage>
        <taxon>Bacteria</taxon>
        <taxon>Bacillati</taxon>
        <taxon>Bacillota</taxon>
        <taxon>Bacilli</taxon>
        <taxon>Bacillales</taxon>
        <taxon>Paenibacillaceae</taxon>
        <taxon>Paenibacillus</taxon>
    </lineage>
</organism>
<keyword evidence="1" id="KW-0378">Hydrolase</keyword>
<accession>A0ACC7NQ64</accession>
<proteinExistence type="predicted"/>
<reference evidence="1" key="1">
    <citation type="submission" date="2024-12" db="EMBL/GenBank/DDBJ databases">
        <authorList>
            <person name="Wu N."/>
        </authorList>
    </citation>
    <scope>NUCLEOTIDE SEQUENCE</scope>
    <source>
        <strain evidence="1">P15</strain>
    </source>
</reference>
<comment type="caution">
    <text evidence="1">The sequence shown here is derived from an EMBL/GenBank/DDBJ whole genome shotgun (WGS) entry which is preliminary data.</text>
</comment>
<dbReference type="EMBL" id="JBJURJ010000001">
    <property type="protein sequence ID" value="MFM9326688.1"/>
    <property type="molecule type" value="Genomic_DNA"/>
</dbReference>
<sequence>MSLQPAQNSMKAPLFRDPIYDGAADPVMVWNRELKEWWMVYTNRRATAEGAGVAWVHGTDLGVAVSRDGGQSWLYRGILEGLDVEWGRNTFWAPEIIYNNGLYHMYVSYIQGVPIQWAGHKREILHYTSADLLAWQFEAKLALSSDRVIDACVEELPGGGFRMWYKDEANGSHTYAADSEDLYTWRVTGPVMETHAHEGANVFSLGGSYWMIVDEWKGQGVYRSADLEHWERNGQILAESGSREDDRGFGFHADVVAVGERAWIFYFTHPGRVPGVDNGYEGRRSSIQAAELVVEDGQLVCRRDIPPVCLPVPEQS</sequence>
<keyword evidence="2" id="KW-1185">Reference proteome</keyword>
<dbReference type="Proteomes" id="UP001631969">
    <property type="component" value="Unassembled WGS sequence"/>
</dbReference>
<protein>
    <submittedName>
        <fullName evidence="1">Glycosyl hydrolase</fullName>
    </submittedName>
</protein>
<gene>
    <name evidence="1" type="ORF">ACI1P1_00110</name>
</gene>
<evidence type="ECO:0000313" key="1">
    <source>
        <dbReference type="EMBL" id="MFM9326688.1"/>
    </source>
</evidence>